<keyword evidence="4 6" id="KW-0378">Hydrolase</keyword>
<keyword evidence="8" id="KW-1185">Reference proteome</keyword>
<dbReference type="NCBIfam" id="TIGR00685">
    <property type="entry name" value="T6PP"/>
    <property type="match status" value="1"/>
</dbReference>
<dbReference type="GO" id="GO:0005992">
    <property type="term" value="P:trehalose biosynthetic process"/>
    <property type="evidence" value="ECO:0007669"/>
    <property type="project" value="UniProtKB-UniPathway"/>
</dbReference>
<evidence type="ECO:0000256" key="5">
    <source>
        <dbReference type="ARBA" id="ARBA00022842"/>
    </source>
</evidence>
<dbReference type="Gene3D" id="3.40.50.1000">
    <property type="entry name" value="HAD superfamily/HAD-like"/>
    <property type="match status" value="1"/>
</dbReference>
<reference evidence="7 8" key="1">
    <citation type="submission" date="2019-03" db="EMBL/GenBank/DDBJ databases">
        <title>Genomic analyses of the natural microbiome of Caenorhabditis elegans.</title>
        <authorList>
            <person name="Samuel B."/>
        </authorList>
    </citation>
    <scope>NUCLEOTIDE SEQUENCE [LARGE SCALE GENOMIC DNA]</scope>
    <source>
        <strain evidence="7 8">BIGb0156</strain>
    </source>
</reference>
<gene>
    <name evidence="7" type="ORF">EC847_10381</name>
</gene>
<proteinExistence type="inferred from homology"/>
<evidence type="ECO:0000313" key="7">
    <source>
        <dbReference type="EMBL" id="TDN59903.1"/>
    </source>
</evidence>
<sequence length="271" mass="29263">MLEEVNRVTDPLTAPPVLRGNYAFFFDLDGTLADIKPHPDQVIIPGPIRMTLQQLAEQQAGALALISGRSMSELDALAAPYHFPLAGVHGAERRDIKGQTHIVRLPATLADALLEWLTAGMAPLTGCEVENKGMAFALHYRQAPQHQQAVEQLAAQAVSRFEGLALQPGKCVVEIKPTGINKGAAISAFMQEAPFLGRQPVFIGDDLTDEAGFDVVNLAGGVTVKVGPGETHAHFRLASVADTHQWLLELAQQQHALTDRREGYESLGRSI</sequence>
<dbReference type="GO" id="GO:0000287">
    <property type="term" value="F:magnesium ion binding"/>
    <property type="evidence" value="ECO:0007669"/>
    <property type="project" value="UniProtKB-ARBA"/>
</dbReference>
<dbReference type="CDD" id="cd01627">
    <property type="entry name" value="HAD_TPP"/>
    <property type="match status" value="1"/>
</dbReference>
<comment type="similarity">
    <text evidence="2 6">Belongs to the trehalose phosphatase family.</text>
</comment>
<dbReference type="UniPathway" id="UPA00299"/>
<evidence type="ECO:0000256" key="1">
    <source>
        <dbReference type="ARBA" id="ARBA00005199"/>
    </source>
</evidence>
<dbReference type="EC" id="3.1.3.12" evidence="6"/>
<comment type="function">
    <text evidence="6">Removes the phosphate from trehalose 6-phosphate to produce free trehalose.</text>
</comment>
<dbReference type="InterPro" id="IPR036412">
    <property type="entry name" value="HAD-like_sf"/>
</dbReference>
<dbReference type="Gene3D" id="3.30.70.1020">
    <property type="entry name" value="Trehalose-6-phosphate phosphatase related protein, domain 2"/>
    <property type="match status" value="1"/>
</dbReference>
<dbReference type="EMBL" id="SNVX01000003">
    <property type="protein sequence ID" value="TDN59903.1"/>
    <property type="molecule type" value="Genomic_DNA"/>
</dbReference>
<evidence type="ECO:0000256" key="2">
    <source>
        <dbReference type="ARBA" id="ARBA00008770"/>
    </source>
</evidence>
<comment type="cofactor">
    <cofactor evidence="6">
        <name>Mg(2+)</name>
        <dbReference type="ChEBI" id="CHEBI:18420"/>
    </cofactor>
</comment>
<dbReference type="InterPro" id="IPR003337">
    <property type="entry name" value="Trehalose_PPase"/>
</dbReference>
<dbReference type="InterPro" id="IPR044651">
    <property type="entry name" value="OTSB-like"/>
</dbReference>
<protein>
    <recommendedName>
        <fullName evidence="6">Trehalose 6-phosphate phosphatase</fullName>
        <ecNumber evidence="6">3.1.3.12</ecNumber>
    </recommendedName>
</protein>
<dbReference type="InterPro" id="IPR006379">
    <property type="entry name" value="HAD-SF_hydro_IIB"/>
</dbReference>
<comment type="pathway">
    <text evidence="1 6">Glycan biosynthesis; trehalose biosynthesis.</text>
</comment>
<dbReference type="SUPFAM" id="SSF56784">
    <property type="entry name" value="HAD-like"/>
    <property type="match status" value="1"/>
</dbReference>
<dbReference type="NCBIfam" id="NF007560">
    <property type="entry name" value="PRK10187.1"/>
    <property type="match status" value="1"/>
</dbReference>
<dbReference type="InterPro" id="IPR023214">
    <property type="entry name" value="HAD_sf"/>
</dbReference>
<dbReference type="Proteomes" id="UP000295530">
    <property type="component" value="Unassembled WGS sequence"/>
</dbReference>
<comment type="catalytic activity">
    <reaction evidence="6">
        <text>alpha,alpha-trehalose 6-phosphate + H2O = alpha,alpha-trehalose + phosphate</text>
        <dbReference type="Rhea" id="RHEA:23420"/>
        <dbReference type="ChEBI" id="CHEBI:15377"/>
        <dbReference type="ChEBI" id="CHEBI:16551"/>
        <dbReference type="ChEBI" id="CHEBI:43474"/>
        <dbReference type="ChEBI" id="CHEBI:58429"/>
        <dbReference type="EC" id="3.1.3.12"/>
    </reaction>
</comment>
<evidence type="ECO:0000256" key="4">
    <source>
        <dbReference type="ARBA" id="ARBA00022801"/>
    </source>
</evidence>
<keyword evidence="3 6" id="KW-0479">Metal-binding</keyword>
<evidence type="ECO:0000313" key="8">
    <source>
        <dbReference type="Proteomes" id="UP000295530"/>
    </source>
</evidence>
<dbReference type="PANTHER" id="PTHR43768:SF3">
    <property type="entry name" value="TREHALOSE 6-PHOSPHATE PHOSPHATASE"/>
    <property type="match status" value="1"/>
</dbReference>
<evidence type="ECO:0000256" key="3">
    <source>
        <dbReference type="ARBA" id="ARBA00022723"/>
    </source>
</evidence>
<dbReference type="Pfam" id="PF02358">
    <property type="entry name" value="Trehalose_PPase"/>
    <property type="match status" value="1"/>
</dbReference>
<dbReference type="GO" id="GO:0004805">
    <property type="term" value="F:trehalose-phosphatase activity"/>
    <property type="evidence" value="ECO:0007669"/>
    <property type="project" value="UniProtKB-EC"/>
</dbReference>
<dbReference type="PANTHER" id="PTHR43768">
    <property type="entry name" value="TREHALOSE 6-PHOSPHATE PHOSPHATASE"/>
    <property type="match status" value="1"/>
</dbReference>
<dbReference type="NCBIfam" id="TIGR01484">
    <property type="entry name" value="HAD-SF-IIB"/>
    <property type="match status" value="1"/>
</dbReference>
<keyword evidence="5 6" id="KW-0460">Magnesium</keyword>
<name>A0A4R6EN19_SCAGO</name>
<dbReference type="AlphaFoldDB" id="A0A4R6EN19"/>
<evidence type="ECO:0000256" key="6">
    <source>
        <dbReference type="RuleBase" id="RU361117"/>
    </source>
</evidence>
<comment type="caution">
    <text evidence="7">The sequence shown here is derived from an EMBL/GenBank/DDBJ whole genome shotgun (WGS) entry which is preliminary data.</text>
</comment>
<accession>A0A4R6EN19</accession>
<organism evidence="7 8">
    <name type="scientific">Scandinavium goeteborgense</name>
    <dbReference type="NCBI Taxonomy" id="1851514"/>
    <lineage>
        <taxon>Bacteria</taxon>
        <taxon>Pseudomonadati</taxon>
        <taxon>Pseudomonadota</taxon>
        <taxon>Gammaproteobacteria</taxon>
        <taxon>Enterobacterales</taxon>
        <taxon>Enterobacteriaceae</taxon>
        <taxon>Scandinavium</taxon>
    </lineage>
</organism>
<dbReference type="OrthoDB" id="9814913at2"/>